<name>A0A1I0LIH3_9ACTN</name>
<dbReference type="AlphaFoldDB" id="A0A1I0LIH3"/>
<organism evidence="1 2">
    <name type="scientific">Nonomuraea wenchangensis</name>
    <dbReference type="NCBI Taxonomy" id="568860"/>
    <lineage>
        <taxon>Bacteria</taxon>
        <taxon>Bacillati</taxon>
        <taxon>Actinomycetota</taxon>
        <taxon>Actinomycetes</taxon>
        <taxon>Streptosporangiales</taxon>
        <taxon>Streptosporangiaceae</taxon>
        <taxon>Nonomuraea</taxon>
    </lineage>
</organism>
<proteinExistence type="predicted"/>
<keyword evidence="2" id="KW-1185">Reference proteome</keyword>
<dbReference type="OrthoDB" id="3524881at2"/>
<sequence length="194" mass="20349">MPDSPDPIDPPSPSLRNALTVNPTFCPAALAGTASTALHDPPLHALSAASRPTTPDCVLDTWYVCRSGSAPLLQVTTTFVVPWRSALTLLGVSAGRRSLKELLSYLVPVISPLRVTVKVPLGALPASNVPEMVWLEPPPATFTEPVDGPSTYSPMRSCMSPVRAETVTDDPETTCPSDGEVICPEAPLPAVTAA</sequence>
<dbReference type="Proteomes" id="UP000199361">
    <property type="component" value="Unassembled WGS sequence"/>
</dbReference>
<dbReference type="STRING" id="568860.SAMN05421811_117179"/>
<evidence type="ECO:0000313" key="2">
    <source>
        <dbReference type="Proteomes" id="UP000199361"/>
    </source>
</evidence>
<dbReference type="EMBL" id="FOHX01000017">
    <property type="protein sequence ID" value="SEU40023.1"/>
    <property type="molecule type" value="Genomic_DNA"/>
</dbReference>
<dbReference type="RefSeq" id="WP_091091453.1">
    <property type="nucleotide sequence ID" value="NZ_FOHX01000017.1"/>
</dbReference>
<evidence type="ECO:0000313" key="1">
    <source>
        <dbReference type="EMBL" id="SEU40023.1"/>
    </source>
</evidence>
<protein>
    <submittedName>
        <fullName evidence="1">Uncharacterized protein</fullName>
    </submittedName>
</protein>
<reference evidence="1 2" key="1">
    <citation type="submission" date="2016-10" db="EMBL/GenBank/DDBJ databases">
        <authorList>
            <person name="de Groot N.N."/>
        </authorList>
    </citation>
    <scope>NUCLEOTIDE SEQUENCE [LARGE SCALE GENOMIC DNA]</scope>
    <source>
        <strain evidence="1 2">CGMCC 4.5598</strain>
    </source>
</reference>
<accession>A0A1I0LIH3</accession>
<gene>
    <name evidence="1" type="ORF">SAMN05421811_117179</name>
</gene>